<name>A0A0A9BDY5_ARUDO</name>
<organism evidence="3">
    <name type="scientific">Arundo donax</name>
    <name type="common">Giant reed</name>
    <name type="synonym">Donax arundinaceus</name>
    <dbReference type="NCBI Taxonomy" id="35708"/>
    <lineage>
        <taxon>Eukaryota</taxon>
        <taxon>Viridiplantae</taxon>
        <taxon>Streptophyta</taxon>
        <taxon>Embryophyta</taxon>
        <taxon>Tracheophyta</taxon>
        <taxon>Spermatophyta</taxon>
        <taxon>Magnoliopsida</taxon>
        <taxon>Liliopsida</taxon>
        <taxon>Poales</taxon>
        <taxon>Poaceae</taxon>
        <taxon>PACMAD clade</taxon>
        <taxon>Arundinoideae</taxon>
        <taxon>Arundineae</taxon>
        <taxon>Arundo</taxon>
    </lineage>
</organism>
<dbReference type="SUPFAM" id="SSF47699">
    <property type="entry name" value="Bifunctional inhibitor/lipid-transfer protein/seed storage 2S albumin"/>
    <property type="match status" value="1"/>
</dbReference>
<dbReference type="InterPro" id="IPR036312">
    <property type="entry name" value="Bifun_inhib/LTP/seed_sf"/>
</dbReference>
<proteinExistence type="predicted"/>
<accession>A0A0A9BDY5</accession>
<sequence>MSQLSLASPLAATLLLLLAAAAAGSGLPSPLIGGAPACQNDINKLQTTCLQFVQKDGPKVQPSPDCCSSVKALGSAEVPCVCDYLGSPAAREKISMEKVFYVTKQCGVTIPRNCGGENLGALAW</sequence>
<feature type="signal peptide" evidence="1">
    <location>
        <begin position="1"/>
        <end position="26"/>
    </location>
</feature>
<evidence type="ECO:0000313" key="3">
    <source>
        <dbReference type="EMBL" id="JAD59455.1"/>
    </source>
</evidence>
<dbReference type="EMBL" id="GBRH01238440">
    <property type="protein sequence ID" value="JAD59455.1"/>
    <property type="molecule type" value="Transcribed_RNA"/>
</dbReference>
<keyword evidence="1" id="KW-0732">Signal</keyword>
<dbReference type="Gene3D" id="1.10.110.10">
    <property type="entry name" value="Plant lipid-transfer and hydrophobic proteins"/>
    <property type="match status" value="1"/>
</dbReference>
<dbReference type="PANTHER" id="PTHR33286">
    <property type="entry name" value="BIFUNCTIONAL INHIBITOR/LIPID-TRANSFER PROTEIN/SEED STORAGE 2S ALBUMIN SUPERFAMILY PROTEIN"/>
    <property type="match status" value="1"/>
</dbReference>
<feature type="domain" description="Bifunctional inhibitor/plant lipid transfer protein/seed storage helical" evidence="2">
    <location>
        <begin position="38"/>
        <end position="114"/>
    </location>
</feature>
<dbReference type="Pfam" id="PF14368">
    <property type="entry name" value="LTP_2"/>
    <property type="match status" value="1"/>
</dbReference>
<reference evidence="3" key="1">
    <citation type="submission" date="2014-09" db="EMBL/GenBank/DDBJ databases">
        <authorList>
            <person name="Magalhaes I.L.F."/>
            <person name="Oliveira U."/>
            <person name="Santos F.R."/>
            <person name="Vidigal T.H.D.A."/>
            <person name="Brescovit A.D."/>
            <person name="Santos A.J."/>
        </authorList>
    </citation>
    <scope>NUCLEOTIDE SEQUENCE</scope>
    <source>
        <tissue evidence="3">Shoot tissue taken approximately 20 cm above the soil surface</tissue>
    </source>
</reference>
<protein>
    <recommendedName>
        <fullName evidence="2">Bifunctional inhibitor/plant lipid transfer protein/seed storage helical domain-containing protein</fullName>
    </recommendedName>
</protein>
<feature type="chain" id="PRO_5002062892" description="Bifunctional inhibitor/plant lipid transfer protein/seed storage helical domain-containing protein" evidence="1">
    <location>
        <begin position="27"/>
        <end position="124"/>
    </location>
</feature>
<dbReference type="AlphaFoldDB" id="A0A0A9BDY5"/>
<dbReference type="SMART" id="SM00499">
    <property type="entry name" value="AAI"/>
    <property type="match status" value="1"/>
</dbReference>
<dbReference type="InterPro" id="IPR016140">
    <property type="entry name" value="Bifunc_inhib/LTP/seed_store"/>
</dbReference>
<dbReference type="PANTHER" id="PTHR33286:SF31">
    <property type="entry name" value="OS10G0148000 PROTEIN"/>
    <property type="match status" value="1"/>
</dbReference>
<reference evidence="3" key="2">
    <citation type="journal article" date="2015" name="Data Brief">
        <title>Shoot transcriptome of the giant reed, Arundo donax.</title>
        <authorList>
            <person name="Barrero R.A."/>
            <person name="Guerrero F.D."/>
            <person name="Moolhuijzen P."/>
            <person name="Goolsby J.A."/>
            <person name="Tidwell J."/>
            <person name="Bellgard S.E."/>
            <person name="Bellgard M.I."/>
        </authorList>
    </citation>
    <scope>NUCLEOTIDE SEQUENCE</scope>
    <source>
        <tissue evidence="3">Shoot tissue taken approximately 20 cm above the soil surface</tissue>
    </source>
</reference>
<evidence type="ECO:0000256" key="1">
    <source>
        <dbReference type="SAM" id="SignalP"/>
    </source>
</evidence>
<evidence type="ECO:0000259" key="2">
    <source>
        <dbReference type="SMART" id="SM00499"/>
    </source>
</evidence>